<evidence type="ECO:0000256" key="1">
    <source>
        <dbReference type="ARBA" id="ARBA00008366"/>
    </source>
</evidence>
<dbReference type="Gene3D" id="3.40.109.10">
    <property type="entry name" value="NADH Oxidase"/>
    <property type="match status" value="1"/>
</dbReference>
<organism evidence="6 7">
    <name type="scientific">Dethiosulfovibrio marinus</name>
    <dbReference type="NCBI Taxonomy" id="133532"/>
    <lineage>
        <taxon>Bacteria</taxon>
        <taxon>Thermotogati</taxon>
        <taxon>Synergistota</taxon>
        <taxon>Synergistia</taxon>
        <taxon>Synergistales</taxon>
        <taxon>Dethiosulfovibrionaceae</taxon>
        <taxon>Dethiosulfovibrio</taxon>
    </lineage>
</organism>
<evidence type="ECO:0000256" key="3">
    <source>
        <dbReference type="ARBA" id="ARBA00022643"/>
    </source>
</evidence>
<keyword evidence="2" id="KW-0285">Flavoprotein</keyword>
<dbReference type="Pfam" id="PF00881">
    <property type="entry name" value="Nitroreductase"/>
    <property type="match status" value="1"/>
</dbReference>
<dbReference type="PANTHER" id="PTHR43425">
    <property type="entry name" value="OXYGEN-INSENSITIVE NADPH NITROREDUCTASE"/>
    <property type="match status" value="1"/>
</dbReference>
<dbReference type="InterPro" id="IPR029479">
    <property type="entry name" value="Nitroreductase"/>
</dbReference>
<evidence type="ECO:0000259" key="5">
    <source>
        <dbReference type="Pfam" id="PF00881"/>
    </source>
</evidence>
<proteinExistence type="inferred from homology"/>
<dbReference type="InterPro" id="IPR000415">
    <property type="entry name" value="Nitroreductase-like"/>
</dbReference>
<gene>
    <name evidence="6" type="ORF">L2W38_09885</name>
</gene>
<dbReference type="EMBL" id="JAKGUD010000011">
    <property type="protein sequence ID" value="MCF4143121.1"/>
    <property type="molecule type" value="Genomic_DNA"/>
</dbReference>
<accession>A0ABS9EPK3</accession>
<keyword evidence="7" id="KW-1185">Reference proteome</keyword>
<evidence type="ECO:0000313" key="6">
    <source>
        <dbReference type="EMBL" id="MCF4143121.1"/>
    </source>
</evidence>
<dbReference type="InterPro" id="IPR016446">
    <property type="entry name" value="Flavin_OxRdtase_Frp"/>
</dbReference>
<protein>
    <submittedName>
        <fullName evidence="6">Nitroreductase family protein</fullName>
    </submittedName>
</protein>
<evidence type="ECO:0000313" key="7">
    <source>
        <dbReference type="Proteomes" id="UP001200430"/>
    </source>
</evidence>
<keyword evidence="3" id="KW-0288">FMN</keyword>
<dbReference type="Proteomes" id="UP001200430">
    <property type="component" value="Unassembled WGS sequence"/>
</dbReference>
<dbReference type="PANTHER" id="PTHR43425:SF2">
    <property type="entry name" value="OXYGEN-INSENSITIVE NADPH NITROREDUCTASE"/>
    <property type="match status" value="1"/>
</dbReference>
<feature type="domain" description="Nitroreductase" evidence="5">
    <location>
        <begin position="9"/>
        <end position="172"/>
    </location>
</feature>
<reference evidence="6 7" key="1">
    <citation type="submission" date="2022-01" db="EMBL/GenBank/DDBJ databases">
        <title>Dethiosulfovibrio faecalis sp. nov., a novel proteolytic, non-sulfur-reducing bacterium isolated from a marine aquaculture solid waste bioreactor.</title>
        <authorList>
            <person name="Grabowski S."/>
            <person name="Apolinario E."/>
            <person name="Schneider N."/>
            <person name="Marshall C.W."/>
            <person name="Sowers K.R."/>
        </authorList>
    </citation>
    <scope>NUCLEOTIDE SEQUENCE [LARGE SCALE GENOMIC DNA]</scope>
    <source>
        <strain evidence="6 7">DSM 12537</strain>
    </source>
</reference>
<comment type="similarity">
    <text evidence="1">Belongs to the flavin oxidoreductase frp family.</text>
</comment>
<dbReference type="SUPFAM" id="SSF55469">
    <property type="entry name" value="FMN-dependent nitroreductase-like"/>
    <property type="match status" value="1"/>
</dbReference>
<evidence type="ECO:0000256" key="2">
    <source>
        <dbReference type="ARBA" id="ARBA00022630"/>
    </source>
</evidence>
<dbReference type="RefSeq" id="WP_236099826.1">
    <property type="nucleotide sequence ID" value="NZ_JAKGUD010000011.1"/>
</dbReference>
<evidence type="ECO:0000256" key="4">
    <source>
        <dbReference type="ARBA" id="ARBA00023002"/>
    </source>
</evidence>
<comment type="caution">
    <text evidence="6">The sequence shown here is derived from an EMBL/GenBank/DDBJ whole genome shotgun (WGS) entry which is preliminary data.</text>
</comment>
<name>A0ABS9EPK3_9BACT</name>
<sequence>MNATEKTLQTRTSLRRYADRPISEEERLSILSAAMAAPTAGNMMLYSIIEITDQALKESLVETCDGQSFIAKAPLVLLFLADQQRWHDFFVHGGVPKMCDEHGLNWREPEESDLMLGCCDALIAAQNSVIAAESLGIGSCYIGDIMENYERHRDIFELPRWTFPIALVCYGHYPDGERPARRGRLPMEIVVHRNVYQKADEKVFDIMEGNRQLWSITKIGAPAENGAQKMYLRKNGAPFSFEMSRSVKAAISRWLGEEPKGHD</sequence>
<keyword evidence="4" id="KW-0560">Oxidoreductase</keyword>